<evidence type="ECO:0000313" key="1">
    <source>
        <dbReference type="EMBL" id="KJV65819.1"/>
    </source>
</evidence>
<dbReference type="Proteomes" id="UP000033754">
    <property type="component" value="Unassembled WGS sequence"/>
</dbReference>
<reference evidence="1 2" key="1">
    <citation type="submission" date="2015-01" db="EMBL/GenBank/DDBJ databases">
        <title>Genome Sequencing of Rickettsiales.</title>
        <authorList>
            <person name="Daugherty S.C."/>
            <person name="Su Q."/>
            <person name="Abolude K."/>
            <person name="Beier-Sexton M."/>
            <person name="Carlyon J.A."/>
            <person name="Carter R."/>
            <person name="Day N.P."/>
            <person name="Dumler S.J."/>
            <person name="Dyachenko V."/>
            <person name="Godinez A."/>
            <person name="Kurtti T.J."/>
            <person name="Lichay M."/>
            <person name="Mullins K.E."/>
            <person name="Ott S."/>
            <person name="Pappas-Brown V."/>
            <person name="Paris D.H."/>
            <person name="Patel P."/>
            <person name="Richards A.L."/>
            <person name="Sadzewicz L."/>
            <person name="Sears K."/>
            <person name="Seidman D."/>
            <person name="Sengamalay N."/>
            <person name="Stenos J."/>
            <person name="Tallon L.J."/>
            <person name="Vincent G."/>
            <person name="Fraser C.M."/>
            <person name="Munderloh U."/>
            <person name="Dunning-Hotopp J.C."/>
        </authorList>
    </citation>
    <scope>NUCLEOTIDE SEQUENCE [LARGE SCALE GENOMIC DNA]</scope>
    <source>
        <strain evidence="1 2">NCH-1</strain>
    </source>
</reference>
<comment type="caution">
    <text evidence="1">The sequence shown here is derived from an EMBL/GenBank/DDBJ whole genome shotgun (WGS) entry which is preliminary data.</text>
</comment>
<proteinExistence type="predicted"/>
<dbReference type="PATRIC" id="fig|1359161.3.peg.923"/>
<gene>
    <name evidence="1" type="ORF">EPHNCH_0826</name>
</gene>
<evidence type="ECO:0000313" key="2">
    <source>
        <dbReference type="Proteomes" id="UP000033754"/>
    </source>
</evidence>
<organism evidence="1 2">
    <name type="scientific">Anaplasma phagocytophilum str. NCH-1</name>
    <dbReference type="NCBI Taxonomy" id="1359161"/>
    <lineage>
        <taxon>Bacteria</taxon>
        <taxon>Pseudomonadati</taxon>
        <taxon>Pseudomonadota</taxon>
        <taxon>Alphaproteobacteria</taxon>
        <taxon>Rickettsiales</taxon>
        <taxon>Anaplasmataceae</taxon>
        <taxon>Anaplasma</taxon>
        <taxon>phagocytophilum group</taxon>
    </lineage>
</organism>
<name>A0A0F3NFZ5_ANAPH</name>
<dbReference type="AlphaFoldDB" id="A0A0F3NFZ5"/>
<sequence length="83" mass="9620">MDAFSALYSVVLESALYARFQHLLIYILSAFSKQCRCVCIGNYGKYNDLKPCKMKSCPEYYMFVGIDSAERMCNVELLVRLQR</sequence>
<dbReference type="EMBL" id="LANT01000004">
    <property type="protein sequence ID" value="KJV65819.1"/>
    <property type="molecule type" value="Genomic_DNA"/>
</dbReference>
<protein>
    <submittedName>
        <fullName evidence="1">Uncharacterized protein</fullName>
    </submittedName>
</protein>
<accession>A0A0F3NFZ5</accession>